<dbReference type="Gene3D" id="3.40.350.10">
    <property type="entry name" value="Creatinase/prolidase N-terminal domain"/>
    <property type="match status" value="1"/>
</dbReference>
<proteinExistence type="predicted"/>
<dbReference type="InterPro" id="IPR029149">
    <property type="entry name" value="Creatin/AminoP/Spt16_N"/>
</dbReference>
<dbReference type="AlphaFoldDB" id="A0A8K0NWI1"/>
<dbReference type="PANTHER" id="PTHR43763">
    <property type="entry name" value="XAA-PRO AMINOPEPTIDASE 1"/>
    <property type="match status" value="1"/>
</dbReference>
<evidence type="ECO:0000313" key="2">
    <source>
        <dbReference type="EMBL" id="KAG8224298.1"/>
    </source>
</evidence>
<evidence type="ECO:0000259" key="1">
    <source>
        <dbReference type="Pfam" id="PF00557"/>
    </source>
</evidence>
<dbReference type="InterPro" id="IPR000994">
    <property type="entry name" value="Pept_M24"/>
</dbReference>
<gene>
    <name evidence="2" type="ORF">J437_LFUL007238</name>
</gene>
<dbReference type="SUPFAM" id="SSF55920">
    <property type="entry name" value="Creatinase/aminopeptidase"/>
    <property type="match status" value="1"/>
</dbReference>
<keyword evidence="3" id="KW-1185">Reference proteome</keyword>
<comment type="caution">
    <text evidence="2">The sequence shown here is derived from an EMBL/GenBank/DDBJ whole genome shotgun (WGS) entry which is preliminary data.</text>
</comment>
<dbReference type="Gene3D" id="3.90.230.10">
    <property type="entry name" value="Creatinase/methionine aminopeptidase superfamily"/>
    <property type="match status" value="1"/>
</dbReference>
<reference evidence="2" key="2">
    <citation type="submission" date="2017-10" db="EMBL/GenBank/DDBJ databases">
        <title>Ladona fulva Genome sequencing and assembly.</title>
        <authorList>
            <person name="Murali S."/>
            <person name="Richards S."/>
            <person name="Bandaranaike D."/>
            <person name="Bellair M."/>
            <person name="Blankenburg K."/>
            <person name="Chao H."/>
            <person name="Dinh H."/>
            <person name="Doddapaneni H."/>
            <person name="Dugan-Rocha S."/>
            <person name="Elkadiri S."/>
            <person name="Gnanaolivu R."/>
            <person name="Hernandez B."/>
            <person name="Skinner E."/>
            <person name="Javaid M."/>
            <person name="Lee S."/>
            <person name="Li M."/>
            <person name="Ming W."/>
            <person name="Munidasa M."/>
            <person name="Muniz J."/>
            <person name="Nguyen L."/>
            <person name="Hughes D."/>
            <person name="Osuji N."/>
            <person name="Pu L.-L."/>
            <person name="Puazo M."/>
            <person name="Qu C."/>
            <person name="Quiroz J."/>
            <person name="Raj R."/>
            <person name="Weissenberger G."/>
            <person name="Xin Y."/>
            <person name="Zou X."/>
            <person name="Han Y."/>
            <person name="Worley K."/>
            <person name="Muzny D."/>
            <person name="Gibbs R."/>
        </authorList>
    </citation>
    <scope>NUCLEOTIDE SEQUENCE</scope>
    <source>
        <strain evidence="2">Sampled in the wild</strain>
    </source>
</reference>
<feature type="domain" description="Peptidase M24" evidence="1">
    <location>
        <begin position="158"/>
        <end position="352"/>
    </location>
</feature>
<evidence type="ECO:0000313" key="3">
    <source>
        <dbReference type="Proteomes" id="UP000792457"/>
    </source>
</evidence>
<name>A0A8K0NWI1_LADFU</name>
<accession>A0A8K0NWI1</accession>
<dbReference type="PANTHER" id="PTHR43763:SF6">
    <property type="entry name" value="XAA-PRO AMINOPEPTIDASE 1"/>
    <property type="match status" value="1"/>
</dbReference>
<dbReference type="Pfam" id="PF00557">
    <property type="entry name" value="Peptidase_M24"/>
    <property type="match status" value="1"/>
</dbReference>
<reference evidence="2" key="1">
    <citation type="submission" date="2013-04" db="EMBL/GenBank/DDBJ databases">
        <authorList>
            <person name="Qu J."/>
            <person name="Murali S.C."/>
            <person name="Bandaranaike D."/>
            <person name="Bellair M."/>
            <person name="Blankenburg K."/>
            <person name="Chao H."/>
            <person name="Dinh H."/>
            <person name="Doddapaneni H."/>
            <person name="Downs B."/>
            <person name="Dugan-Rocha S."/>
            <person name="Elkadiri S."/>
            <person name="Gnanaolivu R.D."/>
            <person name="Hernandez B."/>
            <person name="Javaid M."/>
            <person name="Jayaseelan J.C."/>
            <person name="Lee S."/>
            <person name="Li M."/>
            <person name="Ming W."/>
            <person name="Munidasa M."/>
            <person name="Muniz J."/>
            <person name="Nguyen L."/>
            <person name="Ongeri F."/>
            <person name="Osuji N."/>
            <person name="Pu L.-L."/>
            <person name="Puazo M."/>
            <person name="Qu C."/>
            <person name="Quiroz J."/>
            <person name="Raj R."/>
            <person name="Weissenberger G."/>
            <person name="Xin Y."/>
            <person name="Zou X."/>
            <person name="Han Y."/>
            <person name="Richards S."/>
            <person name="Worley K."/>
            <person name="Muzny D."/>
            <person name="Gibbs R."/>
        </authorList>
    </citation>
    <scope>NUCLEOTIDE SEQUENCE</scope>
    <source>
        <strain evidence="2">Sampled in the wild</strain>
    </source>
</reference>
<organism evidence="2 3">
    <name type="scientific">Ladona fulva</name>
    <name type="common">Scarce chaser dragonfly</name>
    <name type="synonym">Libellula fulva</name>
    <dbReference type="NCBI Taxonomy" id="123851"/>
    <lineage>
        <taxon>Eukaryota</taxon>
        <taxon>Metazoa</taxon>
        <taxon>Ecdysozoa</taxon>
        <taxon>Arthropoda</taxon>
        <taxon>Hexapoda</taxon>
        <taxon>Insecta</taxon>
        <taxon>Pterygota</taxon>
        <taxon>Palaeoptera</taxon>
        <taxon>Odonata</taxon>
        <taxon>Epiprocta</taxon>
        <taxon>Anisoptera</taxon>
        <taxon>Libelluloidea</taxon>
        <taxon>Libellulidae</taxon>
        <taxon>Ladona</taxon>
    </lineage>
</organism>
<dbReference type="InterPro" id="IPR036005">
    <property type="entry name" value="Creatinase/aminopeptidase-like"/>
</dbReference>
<dbReference type="EMBL" id="KZ308191">
    <property type="protein sequence ID" value="KAG8224298.1"/>
    <property type="molecule type" value="Genomic_DNA"/>
</dbReference>
<sequence length="373" mass="41746">MSSKEWTEKVEDIRKKMKMVDADAYVITALDDIAWLLNVRGRDIPFVPVVRAYVILTNDMILLYAPPGKFNSTHVMRMHLRSERCYGRLCVRVHDYSNIWDDLKTLSQAWKKVLLPAPYSYTMGASHAIYNAVPMEKRMPMPSLVMRTKAQKNQVEREGMRKAHVRDAVALCDFFAYLESQVSSGSLNETFVAEAVDRFRRQQELIRGASFETIAAFGPNGALPHYSPPRRRGTLSAPGVHREGPPLLYEGLKIDNSSTLVIDSGGQYYDGTTDVSRTFHFGIPTAKQKEAYTRVLSGLLNLASLVFPAGKTEVADVDVLARAPLWAAGLDYRHGSGHGVGAFLSVHEGGSLILRNHPSFLSKRTAYTYYVNL</sequence>
<protein>
    <recommendedName>
        <fullName evidence="1">Peptidase M24 domain-containing protein</fullName>
    </recommendedName>
</protein>
<dbReference type="Pfam" id="PF16189">
    <property type="entry name" value="Creatinase_N_2"/>
    <property type="match status" value="1"/>
</dbReference>
<dbReference type="Proteomes" id="UP000792457">
    <property type="component" value="Unassembled WGS sequence"/>
</dbReference>
<dbReference type="OrthoDB" id="9995434at2759"/>
<dbReference type="InterPro" id="IPR050422">
    <property type="entry name" value="X-Pro_aminopeptidase_P"/>
</dbReference>